<feature type="transmembrane region" description="Helical" evidence="1">
    <location>
        <begin position="53"/>
        <end position="71"/>
    </location>
</feature>
<keyword evidence="3" id="KW-1185">Reference proteome</keyword>
<organism evidence="2 3">
    <name type="scientific">Vitis vinifera</name>
    <name type="common">Grape</name>
    <dbReference type="NCBI Taxonomy" id="29760"/>
    <lineage>
        <taxon>Eukaryota</taxon>
        <taxon>Viridiplantae</taxon>
        <taxon>Streptophyta</taxon>
        <taxon>Embryophyta</taxon>
        <taxon>Tracheophyta</taxon>
        <taxon>Spermatophyta</taxon>
        <taxon>Magnoliopsida</taxon>
        <taxon>eudicotyledons</taxon>
        <taxon>Gunneridae</taxon>
        <taxon>Pentapetalae</taxon>
        <taxon>rosids</taxon>
        <taxon>Vitales</taxon>
        <taxon>Vitaceae</taxon>
        <taxon>Viteae</taxon>
        <taxon>Vitis</taxon>
    </lineage>
</organism>
<dbReference type="Proteomes" id="UP000009183">
    <property type="component" value="Chromosome 4"/>
</dbReference>
<name>D7SU13_VITVI</name>
<evidence type="ECO:0000313" key="3">
    <source>
        <dbReference type="Proteomes" id="UP000009183"/>
    </source>
</evidence>
<gene>
    <name evidence="2" type="ordered locus">VIT_04s0008g02400</name>
</gene>
<protein>
    <submittedName>
        <fullName evidence="2">Uncharacterized protein</fullName>
    </submittedName>
</protein>
<proteinExistence type="predicted"/>
<accession>D7SU13</accession>
<dbReference type="EMBL" id="FN595231">
    <property type="protein sequence ID" value="CBI20762.3"/>
    <property type="molecule type" value="Genomic_DNA"/>
</dbReference>
<dbReference type="PaxDb" id="29760-VIT_04s0008g02400.t01"/>
<keyword evidence="1" id="KW-0812">Transmembrane</keyword>
<dbReference type="HOGENOM" id="CLU_2709904_0_0_1"/>
<evidence type="ECO:0000313" key="2">
    <source>
        <dbReference type="EMBL" id="CBI20762.3"/>
    </source>
</evidence>
<keyword evidence="1" id="KW-1133">Transmembrane helix</keyword>
<dbReference type="InParanoid" id="D7SU13"/>
<keyword evidence="1" id="KW-0472">Membrane</keyword>
<dbReference type="AlphaFoldDB" id="D7SU13"/>
<evidence type="ECO:0000256" key="1">
    <source>
        <dbReference type="SAM" id="Phobius"/>
    </source>
</evidence>
<reference evidence="3" key="1">
    <citation type="journal article" date="2007" name="Nature">
        <title>The grapevine genome sequence suggests ancestral hexaploidization in major angiosperm phyla.</title>
        <authorList>
            <consortium name="The French-Italian Public Consortium for Grapevine Genome Characterization."/>
            <person name="Jaillon O."/>
            <person name="Aury J.-M."/>
            <person name="Noel B."/>
            <person name="Policriti A."/>
            <person name="Clepet C."/>
            <person name="Casagrande A."/>
            <person name="Choisne N."/>
            <person name="Aubourg S."/>
            <person name="Vitulo N."/>
            <person name="Jubin C."/>
            <person name="Vezzi A."/>
            <person name="Legeai F."/>
            <person name="Hugueney P."/>
            <person name="Dasilva C."/>
            <person name="Horner D."/>
            <person name="Mica E."/>
            <person name="Jublot D."/>
            <person name="Poulain J."/>
            <person name="Bruyere C."/>
            <person name="Billault A."/>
            <person name="Segurens B."/>
            <person name="Gouyvenoux M."/>
            <person name="Ugarte E."/>
            <person name="Cattonaro F."/>
            <person name="Anthouard V."/>
            <person name="Vico V."/>
            <person name="Del Fabbro C."/>
            <person name="Alaux M."/>
            <person name="Di Gaspero G."/>
            <person name="Dumas V."/>
            <person name="Felice N."/>
            <person name="Paillard S."/>
            <person name="Juman I."/>
            <person name="Moroldo M."/>
            <person name="Scalabrin S."/>
            <person name="Canaguier A."/>
            <person name="Le Clainche I."/>
            <person name="Malacrida G."/>
            <person name="Durand E."/>
            <person name="Pesole G."/>
            <person name="Laucou V."/>
            <person name="Chatelet P."/>
            <person name="Merdinoglu D."/>
            <person name="Delledonne M."/>
            <person name="Pezzotti M."/>
            <person name="Lecharny A."/>
            <person name="Scarpelli C."/>
            <person name="Artiguenave F."/>
            <person name="Pe M.E."/>
            <person name="Valle G."/>
            <person name="Morgante M."/>
            <person name="Caboche M."/>
            <person name="Adam-Blondon A.-F."/>
            <person name="Weissenbach J."/>
            <person name="Quetier F."/>
            <person name="Wincker P."/>
        </authorList>
    </citation>
    <scope>NUCLEOTIDE SEQUENCE [LARGE SCALE GENOMIC DNA]</scope>
    <source>
        <strain evidence="3">cv. Pinot noir / PN40024</strain>
    </source>
</reference>
<sequence>MQSGSGINKLCRGDESIANYICLILELEVQPMLLELGGKLTSAGLEIVGGHHFTASFLLVAMVFQMTLIRIKL</sequence>